<dbReference type="GeneID" id="37201149"/>
<dbReference type="InterPro" id="IPR036291">
    <property type="entry name" value="NAD(P)-bd_dom_sf"/>
</dbReference>
<protein>
    <recommendedName>
        <fullName evidence="1">NmrA-like domain-containing protein</fullName>
    </recommendedName>
</protein>
<reference evidence="2 3" key="1">
    <citation type="submission" date="2018-02" db="EMBL/GenBank/DDBJ databases">
        <title>The genomes of Aspergillus section Nigri reveals drivers in fungal speciation.</title>
        <authorList>
            <consortium name="DOE Joint Genome Institute"/>
            <person name="Vesth T.C."/>
            <person name="Nybo J."/>
            <person name="Theobald S."/>
            <person name="Brandl J."/>
            <person name="Frisvad J.C."/>
            <person name="Nielsen K.F."/>
            <person name="Lyhne E.K."/>
            <person name="Kogle M.E."/>
            <person name="Kuo A."/>
            <person name="Riley R."/>
            <person name="Clum A."/>
            <person name="Nolan M."/>
            <person name="Lipzen A."/>
            <person name="Salamov A."/>
            <person name="Henrissat B."/>
            <person name="Wiebenga A."/>
            <person name="De vries R.P."/>
            <person name="Grigoriev I.V."/>
            <person name="Mortensen U.H."/>
            <person name="Andersen M.R."/>
            <person name="Baker S.E."/>
        </authorList>
    </citation>
    <scope>NUCLEOTIDE SEQUENCE [LARGE SCALE GENOMIC DNA]</scope>
    <source>
        <strain evidence="2 3">CBS 101889</strain>
    </source>
</reference>
<evidence type="ECO:0000313" key="2">
    <source>
        <dbReference type="EMBL" id="RAL13785.1"/>
    </source>
</evidence>
<proteinExistence type="predicted"/>
<evidence type="ECO:0000313" key="3">
    <source>
        <dbReference type="Proteomes" id="UP000248961"/>
    </source>
</evidence>
<dbReference type="AlphaFoldDB" id="A0A395I229"/>
<dbReference type="RefSeq" id="XP_025552939.1">
    <property type="nucleotide sequence ID" value="XM_025696860.1"/>
</dbReference>
<keyword evidence="3" id="KW-1185">Reference proteome</keyword>
<dbReference type="Pfam" id="PF05368">
    <property type="entry name" value="NmrA"/>
    <property type="match status" value="1"/>
</dbReference>
<name>A0A395I229_ASPHC</name>
<organism evidence="2 3">
    <name type="scientific">Aspergillus homomorphus (strain CBS 101889)</name>
    <dbReference type="NCBI Taxonomy" id="1450537"/>
    <lineage>
        <taxon>Eukaryota</taxon>
        <taxon>Fungi</taxon>
        <taxon>Dikarya</taxon>
        <taxon>Ascomycota</taxon>
        <taxon>Pezizomycotina</taxon>
        <taxon>Eurotiomycetes</taxon>
        <taxon>Eurotiomycetidae</taxon>
        <taxon>Eurotiales</taxon>
        <taxon>Aspergillaceae</taxon>
        <taxon>Aspergillus</taxon>
        <taxon>Aspergillus subgen. Circumdati</taxon>
    </lineage>
</organism>
<dbReference type="Gene3D" id="3.40.50.720">
    <property type="entry name" value="NAD(P)-binding Rossmann-like Domain"/>
    <property type="match status" value="1"/>
</dbReference>
<sequence length="243" mass="26080">MSITRVLVTCATGAQGRGVVQHCFAAGLQVSAYVLDPTIPAATQLAQWGSALVRGDLDDLETLRTATHGMNAVFEVQTGDCAVELQRSSNRGAEGSSQLVEQARPQTRVRVIAAVATSDGFIRHWTIVSLGQLLQNLLPPVNALCSSDLSETGSCGWTRATWGLWSQQQLRSARKFGQVQVQYRSEDEEDELIWLGDSVAAAQRLANQGPGGDAVGNCQRDFGAQAEVLTSLDAFLEAHVSRI</sequence>
<dbReference type="Proteomes" id="UP000248961">
    <property type="component" value="Unassembled WGS sequence"/>
</dbReference>
<dbReference type="InterPro" id="IPR008030">
    <property type="entry name" value="NmrA-like"/>
</dbReference>
<dbReference type="VEuPathDB" id="FungiDB:BO97DRAFT_423163"/>
<gene>
    <name evidence="2" type="ORF">BO97DRAFT_423163</name>
</gene>
<feature type="domain" description="NmrA-like" evidence="1">
    <location>
        <begin position="5"/>
        <end position="86"/>
    </location>
</feature>
<dbReference type="EMBL" id="KZ824277">
    <property type="protein sequence ID" value="RAL13785.1"/>
    <property type="molecule type" value="Genomic_DNA"/>
</dbReference>
<dbReference type="SUPFAM" id="SSF51735">
    <property type="entry name" value="NAD(P)-binding Rossmann-fold domains"/>
    <property type="match status" value="1"/>
</dbReference>
<accession>A0A395I229</accession>
<dbReference type="OrthoDB" id="419598at2759"/>
<evidence type="ECO:0000259" key="1">
    <source>
        <dbReference type="Pfam" id="PF05368"/>
    </source>
</evidence>